<evidence type="ECO:0000256" key="3">
    <source>
        <dbReference type="ARBA" id="ARBA00022840"/>
    </source>
</evidence>
<dbReference type="NCBIfam" id="TIGR00229">
    <property type="entry name" value="sensory_box"/>
    <property type="match status" value="1"/>
</dbReference>
<dbReference type="EMBL" id="JAKOAV010000019">
    <property type="protein sequence ID" value="MDF9408859.1"/>
    <property type="molecule type" value="Genomic_DNA"/>
</dbReference>
<evidence type="ECO:0000259" key="9">
    <source>
        <dbReference type="PROSITE" id="PS50113"/>
    </source>
</evidence>
<comment type="caution">
    <text evidence="10">The sequence shown here is derived from an EMBL/GenBank/DDBJ whole genome shotgun (WGS) entry which is preliminary data.</text>
</comment>
<keyword evidence="1" id="KW-0547">Nucleotide-binding</keyword>
<dbReference type="AlphaFoldDB" id="A0A9X4JTJ3"/>
<gene>
    <name evidence="10" type="ORF">L7E55_10910</name>
</gene>
<dbReference type="GO" id="GO:0005524">
    <property type="term" value="F:ATP binding"/>
    <property type="evidence" value="ECO:0007669"/>
    <property type="project" value="UniProtKB-KW"/>
</dbReference>
<dbReference type="Pfam" id="PF25601">
    <property type="entry name" value="AAA_lid_14"/>
    <property type="match status" value="1"/>
</dbReference>
<protein>
    <recommendedName>
        <fullName evidence="6">HTH-type transcriptional regulatory protein TyrR</fullName>
    </recommendedName>
</protein>
<evidence type="ECO:0000256" key="2">
    <source>
        <dbReference type="ARBA" id="ARBA00022797"/>
    </source>
</evidence>
<dbReference type="GO" id="GO:0003677">
    <property type="term" value="F:DNA binding"/>
    <property type="evidence" value="ECO:0007669"/>
    <property type="project" value="UniProtKB-KW"/>
</dbReference>
<dbReference type="PROSITE" id="PS50045">
    <property type="entry name" value="SIGMA54_INTERACT_4"/>
    <property type="match status" value="1"/>
</dbReference>
<dbReference type="Gene3D" id="3.40.50.300">
    <property type="entry name" value="P-loop containing nucleotide triphosphate hydrolases"/>
    <property type="match status" value="1"/>
</dbReference>
<dbReference type="Pfam" id="PF13426">
    <property type="entry name" value="PAS_9"/>
    <property type="match status" value="2"/>
</dbReference>
<keyword evidence="11" id="KW-1185">Reference proteome</keyword>
<dbReference type="PANTHER" id="PTHR32071">
    <property type="entry name" value="TRANSCRIPTIONAL REGULATORY PROTEIN"/>
    <property type="match status" value="1"/>
</dbReference>
<dbReference type="Proteomes" id="UP001154312">
    <property type="component" value="Unassembled WGS sequence"/>
</dbReference>
<dbReference type="CDD" id="cd00009">
    <property type="entry name" value="AAA"/>
    <property type="match status" value="1"/>
</dbReference>
<accession>A0A9X4JTJ3</accession>
<dbReference type="PROSITE" id="PS50113">
    <property type="entry name" value="PAC"/>
    <property type="match status" value="1"/>
</dbReference>
<dbReference type="InterPro" id="IPR025944">
    <property type="entry name" value="Sigma_54_int_dom_CS"/>
</dbReference>
<keyword evidence="4" id="KW-0805">Transcription regulation</keyword>
<dbReference type="InterPro" id="IPR058031">
    <property type="entry name" value="AAA_lid_NorR"/>
</dbReference>
<dbReference type="GO" id="GO:0006355">
    <property type="term" value="P:regulation of DNA-templated transcription"/>
    <property type="evidence" value="ECO:0007669"/>
    <property type="project" value="InterPro"/>
</dbReference>
<dbReference type="SUPFAM" id="SSF46689">
    <property type="entry name" value="Homeodomain-like"/>
    <property type="match status" value="1"/>
</dbReference>
<name>A0A9X4JTJ3_9FIRM</name>
<keyword evidence="5" id="KW-0804">Transcription</keyword>
<evidence type="ECO:0000313" key="10">
    <source>
        <dbReference type="EMBL" id="MDF9408859.1"/>
    </source>
</evidence>
<dbReference type="NCBIfam" id="TIGR04381">
    <property type="entry name" value="HTH_TypR"/>
    <property type="match status" value="1"/>
</dbReference>
<evidence type="ECO:0000256" key="1">
    <source>
        <dbReference type="ARBA" id="ARBA00022741"/>
    </source>
</evidence>
<dbReference type="PROSITE" id="PS00688">
    <property type="entry name" value="SIGMA54_INTERACT_3"/>
    <property type="match status" value="1"/>
</dbReference>
<evidence type="ECO:0000313" key="11">
    <source>
        <dbReference type="Proteomes" id="UP001154312"/>
    </source>
</evidence>
<dbReference type="InterPro" id="IPR002078">
    <property type="entry name" value="Sigma_54_int"/>
</dbReference>
<evidence type="ECO:0000259" key="8">
    <source>
        <dbReference type="PROSITE" id="PS50112"/>
    </source>
</evidence>
<organism evidence="10 11">
    <name type="scientific">Pelotomaculum isophthalicicum JI</name>
    <dbReference type="NCBI Taxonomy" id="947010"/>
    <lineage>
        <taxon>Bacteria</taxon>
        <taxon>Bacillati</taxon>
        <taxon>Bacillota</taxon>
        <taxon>Clostridia</taxon>
        <taxon>Eubacteriales</taxon>
        <taxon>Desulfotomaculaceae</taxon>
        <taxon>Pelotomaculum</taxon>
    </lineage>
</organism>
<dbReference type="Pfam" id="PF00158">
    <property type="entry name" value="Sigma54_activat"/>
    <property type="match status" value="1"/>
</dbReference>
<dbReference type="Gene3D" id="1.10.10.60">
    <property type="entry name" value="Homeodomain-like"/>
    <property type="match status" value="1"/>
</dbReference>
<evidence type="ECO:0000256" key="6">
    <source>
        <dbReference type="ARBA" id="ARBA00029500"/>
    </source>
</evidence>
<dbReference type="CDD" id="cd00130">
    <property type="entry name" value="PAS"/>
    <property type="match status" value="2"/>
</dbReference>
<dbReference type="Gene3D" id="1.10.8.60">
    <property type="match status" value="1"/>
</dbReference>
<dbReference type="SMART" id="SM00382">
    <property type="entry name" value="AAA"/>
    <property type="match status" value="1"/>
</dbReference>
<feature type="domain" description="PAC" evidence="9">
    <location>
        <begin position="184"/>
        <end position="239"/>
    </location>
</feature>
<feature type="domain" description="PAS" evidence="8">
    <location>
        <begin position="119"/>
        <end position="194"/>
    </location>
</feature>
<dbReference type="SUPFAM" id="SSF55785">
    <property type="entry name" value="PYP-like sensor domain (PAS domain)"/>
    <property type="match status" value="2"/>
</dbReference>
<dbReference type="PANTHER" id="PTHR32071:SF57">
    <property type="entry name" value="C4-DICARBOXYLATE TRANSPORT TRANSCRIPTIONAL REGULATORY PROTEIN DCTD"/>
    <property type="match status" value="1"/>
</dbReference>
<dbReference type="InterPro" id="IPR027417">
    <property type="entry name" value="P-loop_NTPase"/>
</dbReference>
<proteinExistence type="predicted"/>
<dbReference type="InterPro" id="IPR035965">
    <property type="entry name" value="PAS-like_dom_sf"/>
</dbReference>
<dbReference type="SMART" id="SM00091">
    <property type="entry name" value="PAS"/>
    <property type="match status" value="2"/>
</dbReference>
<dbReference type="SUPFAM" id="SSF52540">
    <property type="entry name" value="P-loop containing nucleoside triphosphate hydrolases"/>
    <property type="match status" value="1"/>
</dbReference>
<dbReference type="InterPro" id="IPR000700">
    <property type="entry name" value="PAS-assoc_C"/>
</dbReference>
<dbReference type="PROSITE" id="PS50112">
    <property type="entry name" value="PAS"/>
    <property type="match status" value="1"/>
</dbReference>
<dbReference type="Gene3D" id="3.30.450.20">
    <property type="entry name" value="PAS domain"/>
    <property type="match status" value="2"/>
</dbReference>
<dbReference type="Pfam" id="PF18024">
    <property type="entry name" value="HTH_50"/>
    <property type="match status" value="1"/>
</dbReference>
<dbReference type="InterPro" id="IPR030828">
    <property type="entry name" value="HTH_TyrR"/>
</dbReference>
<dbReference type="InterPro" id="IPR025662">
    <property type="entry name" value="Sigma_54_int_dom_ATP-bd_1"/>
</dbReference>
<dbReference type="InterPro" id="IPR003593">
    <property type="entry name" value="AAA+_ATPase"/>
</dbReference>
<dbReference type="FunFam" id="3.40.50.300:FF:000006">
    <property type="entry name" value="DNA-binding transcriptional regulator NtrC"/>
    <property type="match status" value="1"/>
</dbReference>
<reference evidence="10" key="1">
    <citation type="submission" date="2022-02" db="EMBL/GenBank/DDBJ databases">
        <authorList>
            <person name="Leng L."/>
        </authorList>
    </citation>
    <scope>NUCLEOTIDE SEQUENCE</scope>
    <source>
        <strain evidence="10">JI</strain>
    </source>
</reference>
<evidence type="ECO:0000259" key="7">
    <source>
        <dbReference type="PROSITE" id="PS50045"/>
    </source>
</evidence>
<dbReference type="PROSITE" id="PS00675">
    <property type="entry name" value="SIGMA54_INTERACT_1"/>
    <property type="match status" value="1"/>
</dbReference>
<keyword evidence="2" id="KW-0058">Aromatic hydrocarbons catabolism</keyword>
<evidence type="ECO:0000256" key="4">
    <source>
        <dbReference type="ARBA" id="ARBA00023015"/>
    </source>
</evidence>
<dbReference type="RefSeq" id="WP_277444265.1">
    <property type="nucleotide sequence ID" value="NZ_JAKOAV010000019.1"/>
</dbReference>
<keyword evidence="3" id="KW-0067">ATP-binding</keyword>
<dbReference type="InterPro" id="IPR009057">
    <property type="entry name" value="Homeodomain-like_sf"/>
</dbReference>
<dbReference type="InterPro" id="IPR000014">
    <property type="entry name" value="PAS"/>
</dbReference>
<evidence type="ECO:0000256" key="5">
    <source>
        <dbReference type="ARBA" id="ARBA00023163"/>
    </source>
</evidence>
<feature type="domain" description="Sigma-54 factor interaction" evidence="7">
    <location>
        <begin position="264"/>
        <end position="492"/>
    </location>
</feature>
<sequence length="582" mass="65623">MLEGQMIPFILDYIHHGIIAINQKGIVIICNKAAQKMLGFNQPVLDRPIASLLPETKLPNVVNTGQSEYGKRFTFNGKTFVVNRTPIIEHDTVIGAVTVFQDITDLDEISTELESFKKINKELEGIIATSYDGILITDGEGRVLKINKSLLRITDLTTSHFLGKKIDSLYVKGYFTSEPIAKLARVNKKIVTGIQIIKTGKVVMVTSTPVFDDNGDVIRVVTNARDMSEIINLQEQLAQSRNLSDYLRQEFNKSLKDELLANEMITRNPEMYKILELTKRVAGMEVTILLQGESGVGKEVFAKLIHVWSKRKGAFIKVNCGAIPGPLLESELFGYSRGAFTGANKEGKPGLFELANDGTLFLDEIEDLPLDLQGKFLRVLQDQEFVRLGGTKVIKVNVRLIAASNRDLTQMIKERKFREDLYYRLNVVPILIPPLRDRTEDIPLLIDYFLSKFNKKYSTNKVMAPGLMKDFLEYHWPGNIRELINTLERLVITSESDFISNDAFTAAKRGILAIDTTSANNLLKLEQDEERIPSLKEALENTEKDILTKALKKYKKSRQVGQVLGISHTAVLKKIKKYQMKA</sequence>